<organism evidence="10 11">
    <name type="scientific">Madurella mycetomatis</name>
    <dbReference type="NCBI Taxonomy" id="100816"/>
    <lineage>
        <taxon>Eukaryota</taxon>
        <taxon>Fungi</taxon>
        <taxon>Dikarya</taxon>
        <taxon>Ascomycota</taxon>
        <taxon>Pezizomycotina</taxon>
        <taxon>Sordariomycetes</taxon>
        <taxon>Sordariomycetidae</taxon>
        <taxon>Sordariales</taxon>
        <taxon>Sordariales incertae sedis</taxon>
        <taxon>Madurella</taxon>
    </lineage>
</organism>
<dbReference type="InterPro" id="IPR005828">
    <property type="entry name" value="MFS_sugar_transport-like"/>
</dbReference>
<keyword evidence="5 8" id="KW-1133">Transmembrane helix</keyword>
<dbReference type="InterPro" id="IPR003663">
    <property type="entry name" value="Sugar/inositol_transpt"/>
</dbReference>
<comment type="caution">
    <text evidence="10">The sequence shown here is derived from an EMBL/GenBank/DDBJ whole genome shotgun (WGS) entry which is preliminary data.</text>
</comment>
<feature type="transmembrane region" description="Helical" evidence="8">
    <location>
        <begin position="34"/>
        <end position="52"/>
    </location>
</feature>
<keyword evidence="6 8" id="KW-0472">Membrane</keyword>
<evidence type="ECO:0000256" key="6">
    <source>
        <dbReference type="ARBA" id="ARBA00023136"/>
    </source>
</evidence>
<dbReference type="FunFam" id="1.20.1250.20:FF:000180">
    <property type="entry name" value="MFS monosaccharide transporter"/>
    <property type="match status" value="1"/>
</dbReference>
<dbReference type="InterPro" id="IPR005829">
    <property type="entry name" value="Sugar_transporter_CS"/>
</dbReference>
<gene>
    <name evidence="10" type="ORF">MMYC01_203272</name>
</gene>
<evidence type="ECO:0000313" key="11">
    <source>
        <dbReference type="Proteomes" id="UP000078237"/>
    </source>
</evidence>
<comment type="similarity">
    <text evidence="2 7">Belongs to the major facilitator superfamily. Sugar transporter (TC 2.A.1.1) family.</text>
</comment>
<name>A0A175W9A8_9PEZI</name>
<keyword evidence="3 7" id="KW-0813">Transport</keyword>
<dbReference type="InterPro" id="IPR050360">
    <property type="entry name" value="MFS_Sugar_Transporters"/>
</dbReference>
<feature type="transmembrane region" description="Helical" evidence="8">
    <location>
        <begin position="137"/>
        <end position="161"/>
    </location>
</feature>
<feature type="transmembrane region" description="Helical" evidence="8">
    <location>
        <begin position="368"/>
        <end position="393"/>
    </location>
</feature>
<proteinExistence type="inferred from homology"/>
<dbReference type="VEuPathDB" id="FungiDB:MMYC01_203272"/>
<dbReference type="PANTHER" id="PTHR48022:SF6">
    <property type="entry name" value="MSTA PROTEIN-RELATED"/>
    <property type="match status" value="1"/>
</dbReference>
<evidence type="ECO:0000313" key="10">
    <source>
        <dbReference type="EMBL" id="KXX80378.1"/>
    </source>
</evidence>
<evidence type="ECO:0000256" key="4">
    <source>
        <dbReference type="ARBA" id="ARBA00022692"/>
    </source>
</evidence>
<feature type="transmembrane region" description="Helical" evidence="8">
    <location>
        <begin position="207"/>
        <end position="226"/>
    </location>
</feature>
<dbReference type="Proteomes" id="UP000078237">
    <property type="component" value="Unassembled WGS sequence"/>
</dbReference>
<evidence type="ECO:0000256" key="5">
    <source>
        <dbReference type="ARBA" id="ARBA00022989"/>
    </source>
</evidence>
<dbReference type="OrthoDB" id="6612291at2759"/>
<dbReference type="PROSITE" id="PS50850">
    <property type="entry name" value="MFS"/>
    <property type="match status" value="1"/>
</dbReference>
<sequence length="558" mass="60818">MSSTEKEATAPAAAQIAGLATTQDVERIEAPVTWQAYLICAFASFGGIFFGYDSGYINGVLGSRIFIQAVEGAAAEAVSEHNTSLIVSILSCGTFFGAVIAGDVADFIGRKWTVINGCLIYIAGCVIQMFTGMGHPLGPIVAGRLIAGIGVGFESAIVILYMSEICPRKVRGALVAGYQFCITIGLMLASCVVYATRGRPDTGSYRIPIAIQFLWAIILGGGLLFLPDSPRYFVKKGNLEAATSALSRLRGQPRESEYIQVELAEIVANEEYERQLIPSTTWFGSWANCFKGSIFKANSNLRKTVLGTSLQMMQQWTGVNFIFYYSTPFLQSTGAIDNEFLISMVFTIINVLSTPISFWTVERFGRRTILFWGALGMLICQFLVAIVGVTVGFNHTHEDPLDSERTIANNVSAVNAQIAFIAIFIFFFASTWGPGAWIVIGEIFPLPIRSRGVGLSTASNWLWNTIIAVITPYMVGEHRGNMKSSVFFVWGGLCTCAFVYTYFLVPETKGLSLEQVDKMMEETTPRTSAKWKPTTTFAARAAADDGYNLEKSGTDTAV</sequence>
<dbReference type="PRINTS" id="PR00171">
    <property type="entry name" value="SUGRTRNSPORT"/>
</dbReference>
<protein>
    <submittedName>
        <fullName evidence="10">Glucose transporter rco-3</fullName>
    </submittedName>
</protein>
<feature type="transmembrane region" description="Helical" evidence="8">
    <location>
        <begin position="487"/>
        <end position="505"/>
    </location>
</feature>
<evidence type="ECO:0000259" key="9">
    <source>
        <dbReference type="PROSITE" id="PS50850"/>
    </source>
</evidence>
<dbReference type="AlphaFoldDB" id="A0A175W9A8"/>
<evidence type="ECO:0000256" key="3">
    <source>
        <dbReference type="ARBA" id="ARBA00022448"/>
    </source>
</evidence>
<dbReference type="PROSITE" id="PS00217">
    <property type="entry name" value="SUGAR_TRANSPORT_2"/>
    <property type="match status" value="1"/>
</dbReference>
<dbReference type="SUPFAM" id="SSF103473">
    <property type="entry name" value="MFS general substrate transporter"/>
    <property type="match status" value="1"/>
</dbReference>
<feature type="transmembrane region" description="Helical" evidence="8">
    <location>
        <begin position="173"/>
        <end position="195"/>
    </location>
</feature>
<keyword evidence="10" id="KW-0762">Sugar transport</keyword>
<dbReference type="Pfam" id="PF00083">
    <property type="entry name" value="Sugar_tr"/>
    <property type="match status" value="1"/>
</dbReference>
<dbReference type="GO" id="GO:0005351">
    <property type="term" value="F:carbohydrate:proton symporter activity"/>
    <property type="evidence" value="ECO:0007669"/>
    <property type="project" value="TreeGrafter"/>
</dbReference>
<feature type="transmembrane region" description="Helical" evidence="8">
    <location>
        <begin position="85"/>
        <end position="105"/>
    </location>
</feature>
<accession>A0A175W9A8</accession>
<evidence type="ECO:0000256" key="1">
    <source>
        <dbReference type="ARBA" id="ARBA00004141"/>
    </source>
</evidence>
<feature type="transmembrane region" description="Helical" evidence="8">
    <location>
        <begin position="340"/>
        <end position="361"/>
    </location>
</feature>
<dbReference type="InterPro" id="IPR036259">
    <property type="entry name" value="MFS_trans_sf"/>
</dbReference>
<feature type="transmembrane region" description="Helical" evidence="8">
    <location>
        <begin position="112"/>
        <end position="131"/>
    </location>
</feature>
<dbReference type="PANTHER" id="PTHR48022">
    <property type="entry name" value="PLASTIDIC GLUCOSE TRANSPORTER 4"/>
    <property type="match status" value="1"/>
</dbReference>
<feature type="domain" description="Major facilitator superfamily (MFS) profile" evidence="9">
    <location>
        <begin position="39"/>
        <end position="509"/>
    </location>
</feature>
<feature type="transmembrane region" description="Helical" evidence="8">
    <location>
        <begin position="452"/>
        <end position="475"/>
    </location>
</feature>
<evidence type="ECO:0000256" key="7">
    <source>
        <dbReference type="RuleBase" id="RU003346"/>
    </source>
</evidence>
<dbReference type="EMBL" id="LCTW02000061">
    <property type="protein sequence ID" value="KXX80378.1"/>
    <property type="molecule type" value="Genomic_DNA"/>
</dbReference>
<evidence type="ECO:0000256" key="8">
    <source>
        <dbReference type="SAM" id="Phobius"/>
    </source>
</evidence>
<evidence type="ECO:0000256" key="2">
    <source>
        <dbReference type="ARBA" id="ARBA00010992"/>
    </source>
</evidence>
<keyword evidence="11" id="KW-1185">Reference proteome</keyword>
<dbReference type="NCBIfam" id="TIGR00879">
    <property type="entry name" value="SP"/>
    <property type="match status" value="1"/>
</dbReference>
<feature type="transmembrane region" description="Helical" evidence="8">
    <location>
        <begin position="413"/>
        <end position="440"/>
    </location>
</feature>
<dbReference type="PROSITE" id="PS00216">
    <property type="entry name" value="SUGAR_TRANSPORT_1"/>
    <property type="match status" value="2"/>
</dbReference>
<reference evidence="10 11" key="1">
    <citation type="journal article" date="2016" name="Genome Announc.">
        <title>Genome Sequence of Madurella mycetomatis mm55, Isolated from a Human Mycetoma Case in Sudan.</title>
        <authorList>
            <person name="Smit S."/>
            <person name="Derks M.F."/>
            <person name="Bervoets S."/>
            <person name="Fahal A."/>
            <person name="van Leeuwen W."/>
            <person name="van Belkum A."/>
            <person name="van de Sande W.W."/>
        </authorList>
    </citation>
    <scope>NUCLEOTIDE SEQUENCE [LARGE SCALE GENOMIC DNA]</scope>
    <source>
        <strain evidence="11">mm55</strain>
    </source>
</reference>
<comment type="subcellular location">
    <subcellularLocation>
        <location evidence="1">Membrane</location>
        <topology evidence="1">Multi-pass membrane protein</topology>
    </subcellularLocation>
</comment>
<keyword evidence="4 8" id="KW-0812">Transmembrane</keyword>
<dbReference type="GO" id="GO:0016020">
    <property type="term" value="C:membrane"/>
    <property type="evidence" value="ECO:0007669"/>
    <property type="project" value="UniProtKB-SubCell"/>
</dbReference>
<dbReference type="InterPro" id="IPR020846">
    <property type="entry name" value="MFS_dom"/>
</dbReference>
<dbReference type="CDD" id="cd17356">
    <property type="entry name" value="MFS_HXT"/>
    <property type="match status" value="1"/>
</dbReference>
<dbReference type="Gene3D" id="1.20.1250.20">
    <property type="entry name" value="MFS general substrate transporter like domains"/>
    <property type="match status" value="1"/>
</dbReference>